<dbReference type="SUPFAM" id="SSF103506">
    <property type="entry name" value="Mitochondrial carrier"/>
    <property type="match status" value="1"/>
</dbReference>
<keyword evidence="5 6" id="KW-0472">Membrane</keyword>
<dbReference type="GO" id="GO:0016020">
    <property type="term" value="C:membrane"/>
    <property type="evidence" value="ECO:0007669"/>
    <property type="project" value="UniProtKB-SubCell"/>
</dbReference>
<evidence type="ECO:0000256" key="4">
    <source>
        <dbReference type="ARBA" id="ARBA00022989"/>
    </source>
</evidence>
<dbReference type="EMBL" id="MCGT01000054">
    <property type="protein sequence ID" value="ORX43560.1"/>
    <property type="molecule type" value="Genomic_DNA"/>
</dbReference>
<dbReference type="AlphaFoldDB" id="A0A1X2G396"/>
<comment type="similarity">
    <text evidence="7">Belongs to the mitochondrial carrier (TC 2.A.29) family.</text>
</comment>
<feature type="repeat" description="Solcar" evidence="6">
    <location>
        <begin position="325"/>
        <end position="414"/>
    </location>
</feature>
<evidence type="ECO:0000313" key="9">
    <source>
        <dbReference type="EMBL" id="ORX43560.1"/>
    </source>
</evidence>
<dbReference type="InterPro" id="IPR018108">
    <property type="entry name" value="MCP_transmembrane"/>
</dbReference>
<dbReference type="InterPro" id="IPR023395">
    <property type="entry name" value="MCP_dom_sf"/>
</dbReference>
<comment type="caution">
    <text evidence="9">The sequence shown here is derived from an EMBL/GenBank/DDBJ whole genome shotgun (WGS) entry which is preliminary data.</text>
</comment>
<sequence>MTLMPFVGQLGLGNPIIKHSSSLKEGRSKFLHQYELSCQQSESIALQSISRHLLLHNQIIPSADHPITESKETITGIAIAIGTMMTNYVICFPIVVSRHGLQALSQPITSWQRDTPAYCFHLLRIKWETYGLRSLYAGFGLGLIGQVVTSSYETCLKHMFASIWGTPALAQPIHIRWLYQGLKCLIHVPLYPLFRTALILRVQPFDRTLITSLTDFIAHYKQDLRRFWRPATTAGALSIWSTFVPFFLFNAFAEKCMMWIYKQAYHFWLQKGETTVKSSKCTDNTIMCSLSTTTAAIPQSFDQPVTQPLAPSPKPKRPISSSLRCVYFPEIACGMLSSLLTRTMTYPLDTVNFKLMVQDTGFTTEIYTGIWDCCRHMYLEGGWRAFFPGWGAGILELAATYVVLEASWCLYSWIDHCTQQRRRTALNIIFK</sequence>
<evidence type="ECO:0000256" key="5">
    <source>
        <dbReference type="ARBA" id="ARBA00023136"/>
    </source>
</evidence>
<gene>
    <name evidence="9" type="ORF">DM01DRAFT_1198537</name>
</gene>
<dbReference type="PROSITE" id="PS50920">
    <property type="entry name" value="SOLCAR"/>
    <property type="match status" value="1"/>
</dbReference>
<keyword evidence="7" id="KW-0813">Transport</keyword>
<accession>A0A1X2G396</accession>
<dbReference type="OrthoDB" id="2403262at2759"/>
<evidence type="ECO:0000313" key="10">
    <source>
        <dbReference type="Proteomes" id="UP000242146"/>
    </source>
</evidence>
<protein>
    <submittedName>
        <fullName evidence="9">Mitochondrial carrier</fullName>
    </submittedName>
</protein>
<organism evidence="9 10">
    <name type="scientific">Hesseltinella vesiculosa</name>
    <dbReference type="NCBI Taxonomy" id="101127"/>
    <lineage>
        <taxon>Eukaryota</taxon>
        <taxon>Fungi</taxon>
        <taxon>Fungi incertae sedis</taxon>
        <taxon>Mucoromycota</taxon>
        <taxon>Mucoromycotina</taxon>
        <taxon>Mucoromycetes</taxon>
        <taxon>Mucorales</taxon>
        <taxon>Cunninghamellaceae</taxon>
        <taxon>Hesseltinella</taxon>
    </lineage>
</organism>
<evidence type="ECO:0000256" key="2">
    <source>
        <dbReference type="ARBA" id="ARBA00022692"/>
    </source>
</evidence>
<keyword evidence="2 6" id="KW-0812">Transmembrane</keyword>
<name>A0A1X2G396_9FUNG</name>
<dbReference type="Gene3D" id="1.50.40.10">
    <property type="entry name" value="Mitochondrial carrier domain"/>
    <property type="match status" value="1"/>
</dbReference>
<evidence type="ECO:0000256" key="6">
    <source>
        <dbReference type="PROSITE-ProRule" id="PRU00282"/>
    </source>
</evidence>
<dbReference type="Pfam" id="PF00153">
    <property type="entry name" value="Mito_carr"/>
    <property type="match status" value="1"/>
</dbReference>
<evidence type="ECO:0000256" key="7">
    <source>
        <dbReference type="RuleBase" id="RU000488"/>
    </source>
</evidence>
<dbReference type="PANTHER" id="PTHR24089">
    <property type="entry name" value="SOLUTE CARRIER FAMILY 25"/>
    <property type="match status" value="1"/>
</dbReference>
<keyword evidence="4 8" id="KW-1133">Transmembrane helix</keyword>
<evidence type="ECO:0000256" key="8">
    <source>
        <dbReference type="SAM" id="Phobius"/>
    </source>
</evidence>
<evidence type="ECO:0000256" key="3">
    <source>
        <dbReference type="ARBA" id="ARBA00022737"/>
    </source>
</evidence>
<reference evidence="9 10" key="1">
    <citation type="submission" date="2016-07" db="EMBL/GenBank/DDBJ databases">
        <title>Pervasive Adenine N6-methylation of Active Genes in Fungi.</title>
        <authorList>
            <consortium name="DOE Joint Genome Institute"/>
            <person name="Mondo S.J."/>
            <person name="Dannebaum R.O."/>
            <person name="Kuo R.C."/>
            <person name="Labutti K."/>
            <person name="Haridas S."/>
            <person name="Kuo A."/>
            <person name="Salamov A."/>
            <person name="Ahrendt S.R."/>
            <person name="Lipzen A."/>
            <person name="Sullivan W."/>
            <person name="Andreopoulos W.B."/>
            <person name="Clum A."/>
            <person name="Lindquist E."/>
            <person name="Daum C."/>
            <person name="Ramamoorthy G.K."/>
            <person name="Gryganskyi A."/>
            <person name="Culley D."/>
            <person name="Magnuson J.K."/>
            <person name="James T.Y."/>
            <person name="O'Malley M.A."/>
            <person name="Stajich J.E."/>
            <person name="Spatafora J.W."/>
            <person name="Visel A."/>
            <person name="Grigoriev I.V."/>
        </authorList>
    </citation>
    <scope>NUCLEOTIDE SEQUENCE [LARGE SCALE GENOMIC DNA]</scope>
    <source>
        <strain evidence="9 10">NRRL 3301</strain>
    </source>
</reference>
<keyword evidence="10" id="KW-1185">Reference proteome</keyword>
<proteinExistence type="inferred from homology"/>
<feature type="transmembrane region" description="Helical" evidence="8">
    <location>
        <begin position="231"/>
        <end position="253"/>
    </location>
</feature>
<comment type="subcellular location">
    <subcellularLocation>
        <location evidence="1">Membrane</location>
        <topology evidence="1">Multi-pass membrane protein</topology>
    </subcellularLocation>
</comment>
<evidence type="ECO:0000256" key="1">
    <source>
        <dbReference type="ARBA" id="ARBA00004141"/>
    </source>
</evidence>
<keyword evidence="3" id="KW-0677">Repeat</keyword>
<dbReference type="Proteomes" id="UP000242146">
    <property type="component" value="Unassembled WGS sequence"/>
</dbReference>